<name>A0A382WTR9_9ZZZZ</name>
<protein>
    <recommendedName>
        <fullName evidence="1">Cadherin domain-containing protein</fullName>
    </recommendedName>
</protein>
<dbReference type="PROSITE" id="PS50268">
    <property type="entry name" value="CADHERIN_2"/>
    <property type="match status" value="1"/>
</dbReference>
<dbReference type="Gene3D" id="2.60.40.60">
    <property type="entry name" value="Cadherins"/>
    <property type="match status" value="1"/>
</dbReference>
<dbReference type="Pfam" id="PF16403">
    <property type="entry name" value="Bact_surface_Ig-like"/>
    <property type="match status" value="1"/>
</dbReference>
<sequence>QLTRTVTVQDTIPPVITLNGESNASHEAGSPYLELGAVWMDGLDGNGSASVSRAVDANLTGFYILNYSHSDVAGNPAEQVTRTVTVFNLSPLGLELSVLALEEGLSPATAIGSFSVPVNPDSNVSKSHSFALVEGAGSEGNSNFSIDETGRLLSSVSFDYESQIFFAIRVRATDQFGGEAEETFTISVVDAFEPIVDTQYVDGVDAGDPVLRGEVGDEGHSGGIVGHGFLLGTTPDLESGNSGVSNLSATSDGTSFSVVALELLAGKTYYYKAYA</sequence>
<dbReference type="SUPFAM" id="SSF49313">
    <property type="entry name" value="Cadherin-like"/>
    <property type="match status" value="1"/>
</dbReference>
<dbReference type="InterPro" id="IPR015919">
    <property type="entry name" value="Cadherin-like_sf"/>
</dbReference>
<evidence type="ECO:0000259" key="1">
    <source>
        <dbReference type="PROSITE" id="PS50268"/>
    </source>
</evidence>
<dbReference type="InterPro" id="IPR032179">
    <property type="entry name" value="Cry22Aa_Ig-like"/>
</dbReference>
<reference evidence="2" key="1">
    <citation type="submission" date="2018-05" db="EMBL/GenBank/DDBJ databases">
        <authorList>
            <person name="Lanie J.A."/>
            <person name="Ng W.-L."/>
            <person name="Kazmierczak K.M."/>
            <person name="Andrzejewski T.M."/>
            <person name="Davidsen T.M."/>
            <person name="Wayne K.J."/>
            <person name="Tettelin H."/>
            <person name="Glass J.I."/>
            <person name="Rusch D."/>
            <person name="Podicherti R."/>
            <person name="Tsui H.-C.T."/>
            <person name="Winkler M.E."/>
        </authorList>
    </citation>
    <scope>NUCLEOTIDE SEQUENCE</scope>
</reference>
<dbReference type="GO" id="GO:0007156">
    <property type="term" value="P:homophilic cell adhesion via plasma membrane adhesion molecules"/>
    <property type="evidence" value="ECO:0007669"/>
    <property type="project" value="InterPro"/>
</dbReference>
<dbReference type="Gene3D" id="2.60.40.10">
    <property type="entry name" value="Immunoglobulins"/>
    <property type="match status" value="1"/>
</dbReference>
<accession>A0A382WTR9</accession>
<feature type="non-terminal residue" evidence="2">
    <location>
        <position position="275"/>
    </location>
</feature>
<feature type="domain" description="Cadherin" evidence="1">
    <location>
        <begin position="101"/>
        <end position="196"/>
    </location>
</feature>
<dbReference type="InterPro" id="IPR013783">
    <property type="entry name" value="Ig-like_fold"/>
</dbReference>
<dbReference type="EMBL" id="UINC01162304">
    <property type="protein sequence ID" value="SVD61990.1"/>
    <property type="molecule type" value="Genomic_DNA"/>
</dbReference>
<dbReference type="CDD" id="cd11304">
    <property type="entry name" value="Cadherin_repeat"/>
    <property type="match status" value="1"/>
</dbReference>
<dbReference type="AlphaFoldDB" id="A0A382WTR9"/>
<proteinExistence type="predicted"/>
<dbReference type="GO" id="GO:0016020">
    <property type="term" value="C:membrane"/>
    <property type="evidence" value="ECO:0007669"/>
    <property type="project" value="InterPro"/>
</dbReference>
<evidence type="ECO:0000313" key="2">
    <source>
        <dbReference type="EMBL" id="SVD61990.1"/>
    </source>
</evidence>
<dbReference type="GO" id="GO:0005509">
    <property type="term" value="F:calcium ion binding"/>
    <property type="evidence" value="ECO:0007669"/>
    <property type="project" value="InterPro"/>
</dbReference>
<gene>
    <name evidence="2" type="ORF">METZ01_LOCUS414844</name>
</gene>
<feature type="non-terminal residue" evidence="2">
    <location>
        <position position="1"/>
    </location>
</feature>
<dbReference type="InterPro" id="IPR002126">
    <property type="entry name" value="Cadherin-like_dom"/>
</dbReference>
<organism evidence="2">
    <name type="scientific">marine metagenome</name>
    <dbReference type="NCBI Taxonomy" id="408172"/>
    <lineage>
        <taxon>unclassified sequences</taxon>
        <taxon>metagenomes</taxon>
        <taxon>ecological metagenomes</taxon>
    </lineage>
</organism>